<sequence>MPRLLAAQAPTTLAQLSKHVAIAYVGRRDFDVGRLHRRMEAVIGHHSDDNAVARQTVVGPEVNRRQRDQLIAINACPEPIGSQDAIAIAVESKAEVVPVGNDSGSKRLDVGRADTVVDIAAVWRAADRCDGSPEPAEDLRADAIGRSVGAVEQQIEPRQVEVFEAHLKRPQVVLLRAVELANAADRERRSVRCFEPRLNLLFGGVRQLQSVSTEKLDPVVLIGVVRRRDNNPEVEPVLTDQQGRRGCRQHAAEQRFSAGCRDTSSERRFKHFAGFARVA</sequence>
<gene>
    <name evidence="1" type="ORF">UFOPK3522_00549</name>
</gene>
<proteinExistence type="predicted"/>
<accession>A0A6J5ZHV6</accession>
<evidence type="ECO:0000313" key="1">
    <source>
        <dbReference type="EMBL" id="CAB4340537.1"/>
    </source>
</evidence>
<protein>
    <submittedName>
        <fullName evidence="1">Unannotated protein</fullName>
    </submittedName>
</protein>
<dbReference type="AlphaFoldDB" id="A0A6J5ZHV6"/>
<organism evidence="1">
    <name type="scientific">freshwater metagenome</name>
    <dbReference type="NCBI Taxonomy" id="449393"/>
    <lineage>
        <taxon>unclassified sequences</taxon>
        <taxon>metagenomes</taxon>
        <taxon>ecological metagenomes</taxon>
    </lineage>
</organism>
<reference evidence="1" key="1">
    <citation type="submission" date="2020-05" db="EMBL/GenBank/DDBJ databases">
        <authorList>
            <person name="Chiriac C."/>
            <person name="Salcher M."/>
            <person name="Ghai R."/>
            <person name="Kavagutti S V."/>
        </authorList>
    </citation>
    <scope>NUCLEOTIDE SEQUENCE</scope>
</reference>
<dbReference type="EMBL" id="CAESAO010000032">
    <property type="protein sequence ID" value="CAB4340537.1"/>
    <property type="molecule type" value="Genomic_DNA"/>
</dbReference>
<name>A0A6J5ZHV6_9ZZZZ</name>